<accession>A0A2T3N9Y1</accession>
<comment type="caution">
    <text evidence="1">The sequence shown here is derived from an EMBL/GenBank/DDBJ whole genome shotgun (WGS) entry which is preliminary data.</text>
</comment>
<sequence>MESIPVNMQKEYDKLSRQRDELITLAGKQLPQSLKSSSPEFKKALKQLRLLTKGINKANKDIANNIKTLNSVGNVIEKAAKLITTLAAILV</sequence>
<evidence type="ECO:0000313" key="1">
    <source>
        <dbReference type="EMBL" id="PSW10340.1"/>
    </source>
</evidence>
<dbReference type="Proteomes" id="UP000241346">
    <property type="component" value="Unassembled WGS sequence"/>
</dbReference>
<reference evidence="1 2" key="1">
    <citation type="submission" date="2018-03" db="EMBL/GenBank/DDBJ databases">
        <title>Whole genome sequencing of Histamine producing bacteria.</title>
        <authorList>
            <person name="Butler K."/>
        </authorList>
    </citation>
    <scope>NUCLEOTIDE SEQUENCE [LARGE SCALE GENOMIC DNA]</scope>
    <source>
        <strain evidence="1 2">DSM 19138</strain>
    </source>
</reference>
<dbReference type="EMBL" id="PYMB01000011">
    <property type="protein sequence ID" value="PSW10340.1"/>
    <property type="molecule type" value="Genomic_DNA"/>
</dbReference>
<evidence type="ECO:0008006" key="3">
    <source>
        <dbReference type="Google" id="ProtNLM"/>
    </source>
</evidence>
<proteinExistence type="predicted"/>
<dbReference type="AlphaFoldDB" id="A0A2T3N9Y1"/>
<evidence type="ECO:0000313" key="2">
    <source>
        <dbReference type="Proteomes" id="UP000241346"/>
    </source>
</evidence>
<protein>
    <recommendedName>
        <fullName evidence="3">Mobilization protein</fullName>
    </recommendedName>
</protein>
<gene>
    <name evidence="1" type="ORF">C9J01_19220</name>
</gene>
<organism evidence="1 2">
    <name type="scientific">Photobacterium rosenbergii</name>
    <dbReference type="NCBI Taxonomy" id="294936"/>
    <lineage>
        <taxon>Bacteria</taxon>
        <taxon>Pseudomonadati</taxon>
        <taxon>Pseudomonadota</taxon>
        <taxon>Gammaproteobacteria</taxon>
        <taxon>Vibrionales</taxon>
        <taxon>Vibrionaceae</taxon>
        <taxon>Photobacterium</taxon>
    </lineage>
</organism>
<name>A0A2T3N9Y1_9GAMM</name>